<evidence type="ECO:0000256" key="1">
    <source>
        <dbReference type="SAM" id="MobiDB-lite"/>
    </source>
</evidence>
<reference evidence="2 3" key="1">
    <citation type="submission" date="2019-02" db="EMBL/GenBank/DDBJ databases">
        <title>Deep-cultivation of Planctomycetes and their phenomic and genomic characterization uncovers novel biology.</title>
        <authorList>
            <person name="Wiegand S."/>
            <person name="Jogler M."/>
            <person name="Boedeker C."/>
            <person name="Pinto D."/>
            <person name="Vollmers J."/>
            <person name="Rivas-Marin E."/>
            <person name="Kohn T."/>
            <person name="Peeters S.H."/>
            <person name="Heuer A."/>
            <person name="Rast P."/>
            <person name="Oberbeckmann S."/>
            <person name="Bunk B."/>
            <person name="Jeske O."/>
            <person name="Meyerdierks A."/>
            <person name="Storesund J.E."/>
            <person name="Kallscheuer N."/>
            <person name="Luecker S."/>
            <person name="Lage O.M."/>
            <person name="Pohl T."/>
            <person name="Merkel B.J."/>
            <person name="Hornburger P."/>
            <person name="Mueller R.-W."/>
            <person name="Bruemmer F."/>
            <person name="Labrenz M."/>
            <person name="Spormann A.M."/>
            <person name="Op Den Camp H."/>
            <person name="Overmann J."/>
            <person name="Amann R."/>
            <person name="Jetten M.S.M."/>
            <person name="Mascher T."/>
            <person name="Medema M.H."/>
            <person name="Devos D.P."/>
            <person name="Kaster A.-K."/>
            <person name="Ovreas L."/>
            <person name="Rohde M."/>
            <person name="Galperin M.Y."/>
            <person name="Jogler C."/>
        </authorList>
    </citation>
    <scope>NUCLEOTIDE SEQUENCE [LARGE SCALE GENOMIC DNA]</scope>
    <source>
        <strain evidence="2 3">KOR34</strain>
    </source>
</reference>
<dbReference type="RefSeq" id="WP_146561588.1">
    <property type="nucleotide sequence ID" value="NZ_SIHJ01000001.1"/>
</dbReference>
<gene>
    <name evidence="2" type="ORF">KOR34_03170</name>
</gene>
<evidence type="ECO:0000313" key="3">
    <source>
        <dbReference type="Proteomes" id="UP000316714"/>
    </source>
</evidence>
<proteinExistence type="predicted"/>
<feature type="region of interest" description="Disordered" evidence="1">
    <location>
        <begin position="25"/>
        <end position="51"/>
    </location>
</feature>
<dbReference type="Proteomes" id="UP000316714">
    <property type="component" value="Unassembled WGS sequence"/>
</dbReference>
<dbReference type="OrthoDB" id="276591at2"/>
<organism evidence="2 3">
    <name type="scientific">Posidoniimonas corsicana</name>
    <dbReference type="NCBI Taxonomy" id="1938618"/>
    <lineage>
        <taxon>Bacteria</taxon>
        <taxon>Pseudomonadati</taxon>
        <taxon>Planctomycetota</taxon>
        <taxon>Planctomycetia</taxon>
        <taxon>Pirellulales</taxon>
        <taxon>Lacipirellulaceae</taxon>
        <taxon>Posidoniimonas</taxon>
    </lineage>
</organism>
<accession>A0A5C5V9X6</accession>
<sequence>MSTKSAFAALGCTFAVVLGGCGPASRTAPPAVESSDHAVHDHPTEGPHHGALVELGDEQYHAEVVHNEQAGEVSVYLLDAAATSAVSIDAAELTLNLTHDGQPQQFKLAAAPDASDPASAGSRFTSADADLLKELAHGHAEGQLVVRIGGKQFRGSLPHAEDDEHHDH</sequence>
<evidence type="ECO:0000313" key="2">
    <source>
        <dbReference type="EMBL" id="TWT35426.1"/>
    </source>
</evidence>
<protein>
    <submittedName>
        <fullName evidence="2">Uncharacterized protein</fullName>
    </submittedName>
</protein>
<feature type="compositionally biased region" description="Basic and acidic residues" evidence="1">
    <location>
        <begin position="34"/>
        <end position="48"/>
    </location>
</feature>
<dbReference type="AlphaFoldDB" id="A0A5C5V9X6"/>
<dbReference type="PROSITE" id="PS51257">
    <property type="entry name" value="PROKAR_LIPOPROTEIN"/>
    <property type="match status" value="1"/>
</dbReference>
<dbReference type="EMBL" id="SIHJ01000001">
    <property type="protein sequence ID" value="TWT35426.1"/>
    <property type="molecule type" value="Genomic_DNA"/>
</dbReference>
<name>A0A5C5V9X6_9BACT</name>
<comment type="caution">
    <text evidence="2">The sequence shown here is derived from an EMBL/GenBank/DDBJ whole genome shotgun (WGS) entry which is preliminary data.</text>
</comment>
<keyword evidence="3" id="KW-1185">Reference proteome</keyword>